<sequence>MLSLFVFSLYFDRLPTDRLQMGEVVSTIPTSKRHFFELFFCSKQWPQKVFGSHFTICCLHHGDGEKASLFTSFILAASSFGFLFSSDARFRTKTTKVRRGRIFINYDEFIEAVLTRWPKAIVQFEDFQMKWAFKTLKRYRERFCMFNDDVQVTAGVALAGLLGTVREQG</sequence>
<protein>
    <recommendedName>
        <fullName evidence="2">Malic enzyme N-terminal domain-containing protein</fullName>
    </recommendedName>
</protein>
<dbReference type="InterPro" id="IPR037062">
    <property type="entry name" value="Malic_N_dom_sf"/>
</dbReference>
<dbReference type="GO" id="GO:0006108">
    <property type="term" value="P:malate metabolic process"/>
    <property type="evidence" value="ECO:0007669"/>
    <property type="project" value="TreeGrafter"/>
</dbReference>
<dbReference type="InterPro" id="IPR012301">
    <property type="entry name" value="Malic_N_dom"/>
</dbReference>
<name>A0A5D2AR97_GOSDA</name>
<dbReference type="EMBL" id="CM017711">
    <property type="protein sequence ID" value="TYG46216.1"/>
    <property type="molecule type" value="Genomic_DNA"/>
</dbReference>
<reference evidence="3 4" key="1">
    <citation type="submission" date="2019-06" db="EMBL/GenBank/DDBJ databases">
        <title>WGS assembly of Gossypium darwinii.</title>
        <authorList>
            <person name="Chen Z.J."/>
            <person name="Sreedasyam A."/>
            <person name="Ando A."/>
            <person name="Song Q."/>
            <person name="De L."/>
            <person name="Hulse-Kemp A."/>
            <person name="Ding M."/>
            <person name="Ye W."/>
            <person name="Kirkbride R."/>
            <person name="Jenkins J."/>
            <person name="Plott C."/>
            <person name="Lovell J."/>
            <person name="Lin Y.-M."/>
            <person name="Vaughn R."/>
            <person name="Liu B."/>
            <person name="Li W."/>
            <person name="Simpson S."/>
            <person name="Scheffler B."/>
            <person name="Saski C."/>
            <person name="Grover C."/>
            <person name="Hu G."/>
            <person name="Conover J."/>
            <person name="Carlson J."/>
            <person name="Shu S."/>
            <person name="Boston L."/>
            <person name="Williams M."/>
            <person name="Peterson D."/>
            <person name="Mcgee K."/>
            <person name="Jones D."/>
            <person name="Wendel J."/>
            <person name="Stelly D."/>
            <person name="Grimwood J."/>
            <person name="Schmutz J."/>
        </authorList>
    </citation>
    <scope>NUCLEOTIDE SEQUENCE [LARGE SCALE GENOMIC DNA]</scope>
    <source>
        <strain evidence="3">1808015.09</strain>
    </source>
</reference>
<proteinExistence type="predicted"/>
<evidence type="ECO:0000313" key="4">
    <source>
        <dbReference type="Proteomes" id="UP000323506"/>
    </source>
</evidence>
<comment type="cofactor">
    <cofactor evidence="1">
        <name>Mg(2+)</name>
        <dbReference type="ChEBI" id="CHEBI:18420"/>
    </cofactor>
</comment>
<accession>A0A5D2AR97</accession>
<dbReference type="AlphaFoldDB" id="A0A5D2AR97"/>
<gene>
    <name evidence="3" type="ORF">ES288_D11G238400v1</name>
</gene>
<dbReference type="GO" id="GO:0004471">
    <property type="term" value="F:malate dehydrogenase (decarboxylating) (NAD+) activity"/>
    <property type="evidence" value="ECO:0007669"/>
    <property type="project" value="TreeGrafter"/>
</dbReference>
<dbReference type="SUPFAM" id="SSF53223">
    <property type="entry name" value="Aminoacid dehydrogenase-like, N-terminal domain"/>
    <property type="match status" value="1"/>
</dbReference>
<dbReference type="Proteomes" id="UP000323506">
    <property type="component" value="Chromosome D11"/>
</dbReference>
<dbReference type="InterPro" id="IPR046346">
    <property type="entry name" value="Aminoacid_DH-like_N_sf"/>
</dbReference>
<organism evidence="3 4">
    <name type="scientific">Gossypium darwinii</name>
    <name type="common">Darwin's cotton</name>
    <name type="synonym">Gossypium barbadense var. darwinii</name>
    <dbReference type="NCBI Taxonomy" id="34276"/>
    <lineage>
        <taxon>Eukaryota</taxon>
        <taxon>Viridiplantae</taxon>
        <taxon>Streptophyta</taxon>
        <taxon>Embryophyta</taxon>
        <taxon>Tracheophyta</taxon>
        <taxon>Spermatophyta</taxon>
        <taxon>Magnoliopsida</taxon>
        <taxon>eudicotyledons</taxon>
        <taxon>Gunneridae</taxon>
        <taxon>Pentapetalae</taxon>
        <taxon>rosids</taxon>
        <taxon>malvids</taxon>
        <taxon>Malvales</taxon>
        <taxon>Malvaceae</taxon>
        <taxon>Malvoideae</taxon>
        <taxon>Gossypium</taxon>
    </lineage>
</organism>
<dbReference type="GO" id="GO:0005739">
    <property type="term" value="C:mitochondrion"/>
    <property type="evidence" value="ECO:0007669"/>
    <property type="project" value="TreeGrafter"/>
</dbReference>
<keyword evidence="4" id="KW-1185">Reference proteome</keyword>
<dbReference type="PRINTS" id="PR00072">
    <property type="entry name" value="MALOXRDTASE"/>
</dbReference>
<evidence type="ECO:0000256" key="1">
    <source>
        <dbReference type="ARBA" id="ARBA00001946"/>
    </source>
</evidence>
<dbReference type="PANTHER" id="PTHR23406">
    <property type="entry name" value="MALIC ENZYME-RELATED"/>
    <property type="match status" value="1"/>
</dbReference>
<dbReference type="Pfam" id="PF00390">
    <property type="entry name" value="malic"/>
    <property type="match status" value="1"/>
</dbReference>
<dbReference type="InterPro" id="IPR001891">
    <property type="entry name" value="Malic_OxRdtase"/>
</dbReference>
<feature type="domain" description="Malic enzyme N-terminal" evidence="2">
    <location>
        <begin position="103"/>
        <end position="140"/>
    </location>
</feature>
<evidence type="ECO:0000259" key="2">
    <source>
        <dbReference type="Pfam" id="PF00390"/>
    </source>
</evidence>
<dbReference type="PANTHER" id="PTHR23406:SF73">
    <property type="entry name" value="NAD-DEPENDENT MALIC ENZYME 2, MITOCHONDRIAL"/>
    <property type="match status" value="1"/>
</dbReference>
<evidence type="ECO:0000313" key="3">
    <source>
        <dbReference type="EMBL" id="TYG46216.1"/>
    </source>
</evidence>
<dbReference type="Gene3D" id="3.40.50.10380">
    <property type="entry name" value="Malic enzyme, N-terminal domain"/>
    <property type="match status" value="1"/>
</dbReference>